<name>A0ABQ1LF64_9RHOB</name>
<dbReference type="EMBL" id="BMFC01000024">
    <property type="protein sequence ID" value="GGC22834.1"/>
    <property type="molecule type" value="Genomic_DNA"/>
</dbReference>
<organism evidence="2 3">
    <name type="scientific">Marivita lacus</name>
    <dbReference type="NCBI Taxonomy" id="1323742"/>
    <lineage>
        <taxon>Bacteria</taxon>
        <taxon>Pseudomonadati</taxon>
        <taxon>Pseudomonadota</taxon>
        <taxon>Alphaproteobacteria</taxon>
        <taxon>Rhodobacterales</taxon>
        <taxon>Roseobacteraceae</taxon>
        <taxon>Marivita</taxon>
    </lineage>
</organism>
<proteinExistence type="predicted"/>
<dbReference type="Proteomes" id="UP000645462">
    <property type="component" value="Unassembled WGS sequence"/>
</dbReference>
<evidence type="ECO:0008006" key="4">
    <source>
        <dbReference type="Google" id="ProtNLM"/>
    </source>
</evidence>
<dbReference type="RefSeq" id="WP_188484281.1">
    <property type="nucleotide sequence ID" value="NZ_BMFC01000024.1"/>
</dbReference>
<gene>
    <name evidence="2" type="ORF">GCM10011363_44210</name>
</gene>
<accession>A0ABQ1LF64</accession>
<evidence type="ECO:0000256" key="1">
    <source>
        <dbReference type="SAM" id="SignalP"/>
    </source>
</evidence>
<reference evidence="3" key="1">
    <citation type="journal article" date="2019" name="Int. J. Syst. Evol. Microbiol.">
        <title>The Global Catalogue of Microorganisms (GCM) 10K type strain sequencing project: providing services to taxonomists for standard genome sequencing and annotation.</title>
        <authorList>
            <consortium name="The Broad Institute Genomics Platform"/>
            <consortium name="The Broad Institute Genome Sequencing Center for Infectious Disease"/>
            <person name="Wu L."/>
            <person name="Ma J."/>
        </authorList>
    </citation>
    <scope>NUCLEOTIDE SEQUENCE [LARGE SCALE GENOMIC DNA]</scope>
    <source>
        <strain evidence="3">CGMCC 1.12478</strain>
    </source>
</reference>
<protein>
    <recommendedName>
        <fullName evidence="4">DUF4142 domain-containing protein</fullName>
    </recommendedName>
</protein>
<sequence>MNRLMIATALVASLGTAGFAATDAQKEQIENFDPNLDTSSFSDTDYTIAYGIVTSGMSRGEKAAKLRALETEDNIDMGMAMISEAEMERLQEYAPDVDFGTITQSQAELALAVSYSGAARSIAAERVQQILETVEMDPETLVLVDQGREAMIQSYVPEANVGLLTEDERDLAVSYIHSSMSRGEKIQRIEALLD</sequence>
<evidence type="ECO:0000313" key="2">
    <source>
        <dbReference type="EMBL" id="GGC22834.1"/>
    </source>
</evidence>
<comment type="caution">
    <text evidence="2">The sequence shown here is derived from an EMBL/GenBank/DDBJ whole genome shotgun (WGS) entry which is preliminary data.</text>
</comment>
<keyword evidence="1" id="KW-0732">Signal</keyword>
<evidence type="ECO:0000313" key="3">
    <source>
        <dbReference type="Proteomes" id="UP000645462"/>
    </source>
</evidence>
<keyword evidence="3" id="KW-1185">Reference proteome</keyword>
<feature type="chain" id="PRO_5046022599" description="DUF4142 domain-containing protein" evidence="1">
    <location>
        <begin position="21"/>
        <end position="194"/>
    </location>
</feature>
<feature type="signal peptide" evidence="1">
    <location>
        <begin position="1"/>
        <end position="20"/>
    </location>
</feature>